<name>A0A067KAM6_JATCU</name>
<dbReference type="Proteomes" id="UP000027138">
    <property type="component" value="Unassembled WGS sequence"/>
</dbReference>
<accession>A0A067KAM6</accession>
<dbReference type="InterPro" id="IPR012337">
    <property type="entry name" value="RNaseH-like_sf"/>
</dbReference>
<organism evidence="8 9">
    <name type="scientific">Jatropha curcas</name>
    <name type="common">Barbados nut</name>
    <dbReference type="NCBI Taxonomy" id="180498"/>
    <lineage>
        <taxon>Eukaryota</taxon>
        <taxon>Viridiplantae</taxon>
        <taxon>Streptophyta</taxon>
        <taxon>Embryophyta</taxon>
        <taxon>Tracheophyta</taxon>
        <taxon>Spermatophyta</taxon>
        <taxon>Magnoliopsida</taxon>
        <taxon>eudicotyledons</taxon>
        <taxon>Gunneridae</taxon>
        <taxon>Pentapetalae</taxon>
        <taxon>rosids</taxon>
        <taxon>fabids</taxon>
        <taxon>Malpighiales</taxon>
        <taxon>Euphorbiaceae</taxon>
        <taxon>Crotonoideae</taxon>
        <taxon>Jatropheae</taxon>
        <taxon>Jatropha</taxon>
    </lineage>
</organism>
<dbReference type="STRING" id="180498.A0A067KAM6"/>
<feature type="domain" description="Integrase catalytic" evidence="7">
    <location>
        <begin position="204"/>
        <end position="280"/>
    </location>
</feature>
<evidence type="ECO:0000313" key="8">
    <source>
        <dbReference type="EMBL" id="KDP33197.1"/>
    </source>
</evidence>
<keyword evidence="9" id="KW-1185">Reference proteome</keyword>
<dbReference type="InterPro" id="IPR041373">
    <property type="entry name" value="RT_RNaseH"/>
</dbReference>
<keyword evidence="1" id="KW-0808">Transferase</keyword>
<protein>
    <recommendedName>
        <fullName evidence="7">Integrase catalytic domain-containing protein</fullName>
    </recommendedName>
</protein>
<sequence>MLALVLAVQKWRSYLLGQKFIVRTNHQSLKHLWNQKITFAAQQNWLFKLMGFDFVIQYKGGNENTVADALSRREEQGKEEGSLLAISCLIPNWIEAIKEETNSLAKLKEKVRQVCDGEALGPWEYRDGILFFKGRIYLSKDSALINDIIEQFHNSTHEGFFKTLQRIRSTFYSPNLKNKVRTFIRECDICQRHKAEHTLSASLLQPLPIPNRIWEEISMDFIDDLPNSKGKTTISVVVDRLSKYAHFIPMTHPYTAVIIAQIFFDNIFKLHGMPLTLVCD</sequence>
<dbReference type="InterPro" id="IPR036397">
    <property type="entry name" value="RNaseH_sf"/>
</dbReference>
<dbReference type="GO" id="GO:0016787">
    <property type="term" value="F:hydrolase activity"/>
    <property type="evidence" value="ECO:0007669"/>
    <property type="project" value="UniProtKB-KW"/>
</dbReference>
<proteinExistence type="predicted"/>
<dbReference type="InterPro" id="IPR050951">
    <property type="entry name" value="Retrovirus_Pol_polyprotein"/>
</dbReference>
<dbReference type="EMBL" id="KK914552">
    <property type="protein sequence ID" value="KDP33197.1"/>
    <property type="molecule type" value="Genomic_DNA"/>
</dbReference>
<evidence type="ECO:0000313" key="9">
    <source>
        <dbReference type="Proteomes" id="UP000027138"/>
    </source>
</evidence>
<evidence type="ECO:0000256" key="5">
    <source>
        <dbReference type="ARBA" id="ARBA00022801"/>
    </source>
</evidence>
<keyword evidence="2" id="KW-0548">Nucleotidyltransferase</keyword>
<dbReference type="InterPro" id="IPR043502">
    <property type="entry name" value="DNA/RNA_pol_sf"/>
</dbReference>
<dbReference type="PANTHER" id="PTHR37984">
    <property type="entry name" value="PROTEIN CBG26694"/>
    <property type="match status" value="1"/>
</dbReference>
<dbReference type="PROSITE" id="PS50994">
    <property type="entry name" value="INTEGRASE"/>
    <property type="match status" value="1"/>
</dbReference>
<dbReference type="SUPFAM" id="SSF53098">
    <property type="entry name" value="Ribonuclease H-like"/>
    <property type="match status" value="1"/>
</dbReference>
<dbReference type="CDD" id="cd09274">
    <property type="entry name" value="RNase_HI_RT_Ty3"/>
    <property type="match status" value="1"/>
</dbReference>
<dbReference type="GO" id="GO:0003964">
    <property type="term" value="F:RNA-directed DNA polymerase activity"/>
    <property type="evidence" value="ECO:0007669"/>
    <property type="project" value="UniProtKB-KW"/>
</dbReference>
<dbReference type="SUPFAM" id="SSF56672">
    <property type="entry name" value="DNA/RNA polymerases"/>
    <property type="match status" value="1"/>
</dbReference>
<dbReference type="AlphaFoldDB" id="A0A067KAM6"/>
<dbReference type="OrthoDB" id="2013610at2759"/>
<keyword evidence="5" id="KW-0378">Hydrolase</keyword>
<dbReference type="InterPro" id="IPR041588">
    <property type="entry name" value="Integrase_H2C2"/>
</dbReference>
<reference evidence="8 9" key="1">
    <citation type="journal article" date="2014" name="PLoS ONE">
        <title>Global Analysis of Gene Expression Profiles in Physic Nut (Jatropha curcas L.) Seedlings Exposed to Salt Stress.</title>
        <authorList>
            <person name="Zhang L."/>
            <person name="Zhang C."/>
            <person name="Wu P."/>
            <person name="Chen Y."/>
            <person name="Li M."/>
            <person name="Jiang H."/>
            <person name="Wu G."/>
        </authorList>
    </citation>
    <scope>NUCLEOTIDE SEQUENCE [LARGE SCALE GENOMIC DNA]</scope>
    <source>
        <strain evidence="9">cv. GZQX0401</strain>
        <tissue evidence="8">Young leaves</tissue>
    </source>
</reference>
<evidence type="ECO:0000259" key="7">
    <source>
        <dbReference type="PROSITE" id="PS50994"/>
    </source>
</evidence>
<dbReference type="GO" id="GO:0015074">
    <property type="term" value="P:DNA integration"/>
    <property type="evidence" value="ECO:0007669"/>
    <property type="project" value="InterPro"/>
</dbReference>
<dbReference type="Gene3D" id="3.30.420.10">
    <property type="entry name" value="Ribonuclease H-like superfamily/Ribonuclease H"/>
    <property type="match status" value="1"/>
</dbReference>
<evidence type="ECO:0000256" key="3">
    <source>
        <dbReference type="ARBA" id="ARBA00022722"/>
    </source>
</evidence>
<evidence type="ECO:0000256" key="4">
    <source>
        <dbReference type="ARBA" id="ARBA00022759"/>
    </source>
</evidence>
<keyword evidence="6" id="KW-0695">RNA-directed DNA polymerase</keyword>
<evidence type="ECO:0000256" key="6">
    <source>
        <dbReference type="ARBA" id="ARBA00022918"/>
    </source>
</evidence>
<dbReference type="Pfam" id="PF17921">
    <property type="entry name" value="Integrase_H2C2"/>
    <property type="match status" value="1"/>
</dbReference>
<gene>
    <name evidence="8" type="ORF">JCGZ_12719</name>
</gene>
<dbReference type="Pfam" id="PF17917">
    <property type="entry name" value="RT_RNaseH"/>
    <property type="match status" value="1"/>
</dbReference>
<dbReference type="GO" id="GO:0004519">
    <property type="term" value="F:endonuclease activity"/>
    <property type="evidence" value="ECO:0007669"/>
    <property type="project" value="UniProtKB-KW"/>
</dbReference>
<dbReference type="InterPro" id="IPR001584">
    <property type="entry name" value="Integrase_cat-core"/>
</dbReference>
<dbReference type="PANTHER" id="PTHR37984:SF5">
    <property type="entry name" value="PROTEIN NYNRIN-LIKE"/>
    <property type="match status" value="1"/>
</dbReference>
<dbReference type="GO" id="GO:0003676">
    <property type="term" value="F:nucleic acid binding"/>
    <property type="evidence" value="ECO:0007669"/>
    <property type="project" value="InterPro"/>
</dbReference>
<evidence type="ECO:0000256" key="1">
    <source>
        <dbReference type="ARBA" id="ARBA00022679"/>
    </source>
</evidence>
<evidence type="ECO:0000256" key="2">
    <source>
        <dbReference type="ARBA" id="ARBA00022695"/>
    </source>
</evidence>
<dbReference type="Gene3D" id="1.10.340.70">
    <property type="match status" value="1"/>
</dbReference>
<keyword evidence="4" id="KW-0255">Endonuclease</keyword>
<keyword evidence="3" id="KW-0540">Nuclease</keyword>